<dbReference type="InterPro" id="IPR036942">
    <property type="entry name" value="Beta-barrel_TonB_sf"/>
</dbReference>
<evidence type="ECO:0000256" key="13">
    <source>
        <dbReference type="ARBA" id="ARBA00023237"/>
    </source>
</evidence>
<keyword evidence="7 16" id="KW-0732">Signal</keyword>
<dbReference type="GO" id="GO:0038023">
    <property type="term" value="F:signaling receptor activity"/>
    <property type="evidence" value="ECO:0007669"/>
    <property type="project" value="InterPro"/>
</dbReference>
<keyword evidence="10 15" id="KW-0798">TonB box</keyword>
<dbReference type="KEGG" id="phb:HYN04_04960"/>
<keyword evidence="5" id="KW-0410">Iron transport</keyword>
<dbReference type="InterPro" id="IPR037066">
    <property type="entry name" value="Plug_dom_sf"/>
</dbReference>
<evidence type="ECO:0000256" key="12">
    <source>
        <dbReference type="ARBA" id="ARBA00023170"/>
    </source>
</evidence>
<keyword evidence="4 14" id="KW-1134">Transmembrane beta strand</keyword>
<dbReference type="Pfam" id="PF00593">
    <property type="entry name" value="TonB_dep_Rec_b-barrel"/>
    <property type="match status" value="1"/>
</dbReference>
<feature type="domain" description="TonB-dependent receptor-like beta-barrel" evidence="17">
    <location>
        <begin position="223"/>
        <end position="676"/>
    </location>
</feature>
<evidence type="ECO:0000256" key="14">
    <source>
        <dbReference type="PROSITE-ProRule" id="PRU01360"/>
    </source>
</evidence>
<dbReference type="GO" id="GO:0015344">
    <property type="term" value="F:siderophore uptake transmembrane transporter activity"/>
    <property type="evidence" value="ECO:0007669"/>
    <property type="project" value="TreeGrafter"/>
</dbReference>
<comment type="subcellular location">
    <subcellularLocation>
        <location evidence="1 14">Cell outer membrane</location>
        <topology evidence="1 14">Multi-pass membrane protein</topology>
    </subcellularLocation>
</comment>
<evidence type="ECO:0000313" key="19">
    <source>
        <dbReference type="EMBL" id="AWM77167.1"/>
    </source>
</evidence>
<feature type="domain" description="TonB-dependent receptor plug" evidence="18">
    <location>
        <begin position="56"/>
        <end position="153"/>
    </location>
</feature>
<dbReference type="PANTHER" id="PTHR32552:SF68">
    <property type="entry name" value="FERRICHROME OUTER MEMBRANE TRANSPORTER_PHAGE RECEPTOR"/>
    <property type="match status" value="1"/>
</dbReference>
<keyword evidence="3 14" id="KW-0813">Transport</keyword>
<dbReference type="Gene3D" id="2.40.170.20">
    <property type="entry name" value="TonB-dependent receptor, beta-barrel domain"/>
    <property type="match status" value="1"/>
</dbReference>
<dbReference type="InterPro" id="IPR010105">
    <property type="entry name" value="TonB_sidphr_rcpt"/>
</dbReference>
<dbReference type="GO" id="GO:0009279">
    <property type="term" value="C:cell outer membrane"/>
    <property type="evidence" value="ECO:0007669"/>
    <property type="project" value="UniProtKB-SubCell"/>
</dbReference>
<dbReference type="GO" id="GO:0015891">
    <property type="term" value="P:siderophore transport"/>
    <property type="evidence" value="ECO:0007669"/>
    <property type="project" value="InterPro"/>
</dbReference>
<evidence type="ECO:0000256" key="5">
    <source>
        <dbReference type="ARBA" id="ARBA00022496"/>
    </source>
</evidence>
<gene>
    <name evidence="19" type="ORF">HYN04_04960</name>
</gene>
<comment type="similarity">
    <text evidence="2 14 15">Belongs to the TonB-dependent receptor family.</text>
</comment>
<evidence type="ECO:0000256" key="16">
    <source>
        <dbReference type="SAM" id="SignalP"/>
    </source>
</evidence>
<dbReference type="InterPro" id="IPR039426">
    <property type="entry name" value="TonB-dep_rcpt-like"/>
</dbReference>
<dbReference type="CDD" id="cd01347">
    <property type="entry name" value="ligand_gated_channel"/>
    <property type="match status" value="1"/>
</dbReference>
<keyword evidence="20" id="KW-1185">Reference proteome</keyword>
<name>A0A2Z3HN67_9CAUL</name>
<sequence length="707" mass="76188">MSPRASLLLLATLLSGGAAQAAEDELAQVSPLIITAQVGDGYLPGRLDTALRVAADLRDTPQSIGVVSAQLIRDQAMQSMADVLRYVPGATIGQGEGHRDAPSLRGNASTADFFVDGVRDDVQYYRDLYNTERVEVLLGPNAMIFGRGGGGGVINRVTRVADGRRHVGLSLEGGDFEHRRMVGDLGAAMNETVSARVNLMHERSGSYRDFVNLERWGVNPSVTYQGASGFTATLTFERFVDDRTTDRGAPSFQGRPLAIPVNAYFGDPTQSWSRVEADSARLAFDLPLNADLTLRHRTVWGAYDKGYGNVYASGAAVADAQGRPAVYPLQAYRSFTERTNVFSQSDLVWTHGTDGARRTIVAGLEVGRQDTRNLRETGRFGGPAGSTTLTGVLVSEPTRRNLPVAYANSGSDAQNTGVADVAALFAQAQADLGPRVQLIAGLRYDVFSLDLRDERASVTGRRDFSRTDRIWSPRLGLVVRPVEPLSIYASYSVSSLPASGDQFASLSISTESLKPESFRNLEAGFKVDLTPRLMATGAVYQLDRENTQAPDPLVPGRVVQTGAQRSTGLELGLGGKVTDRWETVATMAVQSARITRQTAAAPVGRHAALTPEFTASLWNKVEVTPRLSLGLGVIHQGDMFASISNTVTLPGFTRVDGAVFLRVGEDYRLQLNVENLGDITWSPTSHGDNNIQPGAPRTVRISISRGF</sequence>
<dbReference type="Proteomes" id="UP000247763">
    <property type="component" value="Chromosome"/>
</dbReference>
<dbReference type="RefSeq" id="WP_110449736.1">
    <property type="nucleotide sequence ID" value="NZ_CP029479.1"/>
</dbReference>
<feature type="signal peptide" evidence="16">
    <location>
        <begin position="1"/>
        <end position="21"/>
    </location>
</feature>
<dbReference type="SUPFAM" id="SSF56935">
    <property type="entry name" value="Porins"/>
    <property type="match status" value="1"/>
</dbReference>
<evidence type="ECO:0000256" key="11">
    <source>
        <dbReference type="ARBA" id="ARBA00023136"/>
    </source>
</evidence>
<dbReference type="EMBL" id="CP029479">
    <property type="protein sequence ID" value="AWM77167.1"/>
    <property type="molecule type" value="Genomic_DNA"/>
</dbReference>
<evidence type="ECO:0000259" key="17">
    <source>
        <dbReference type="Pfam" id="PF00593"/>
    </source>
</evidence>
<accession>A0A2Z3HN67</accession>
<evidence type="ECO:0000256" key="15">
    <source>
        <dbReference type="RuleBase" id="RU003357"/>
    </source>
</evidence>
<dbReference type="PANTHER" id="PTHR32552">
    <property type="entry name" value="FERRICHROME IRON RECEPTOR-RELATED"/>
    <property type="match status" value="1"/>
</dbReference>
<evidence type="ECO:0000256" key="1">
    <source>
        <dbReference type="ARBA" id="ARBA00004571"/>
    </source>
</evidence>
<evidence type="ECO:0000313" key="20">
    <source>
        <dbReference type="Proteomes" id="UP000247763"/>
    </source>
</evidence>
<dbReference type="Gene3D" id="2.170.130.10">
    <property type="entry name" value="TonB-dependent receptor, plug domain"/>
    <property type="match status" value="1"/>
</dbReference>
<evidence type="ECO:0000256" key="6">
    <source>
        <dbReference type="ARBA" id="ARBA00022692"/>
    </source>
</evidence>
<keyword evidence="9" id="KW-0406">Ion transport</keyword>
<dbReference type="PROSITE" id="PS52016">
    <property type="entry name" value="TONB_DEPENDENT_REC_3"/>
    <property type="match status" value="1"/>
</dbReference>
<evidence type="ECO:0000256" key="2">
    <source>
        <dbReference type="ARBA" id="ARBA00009810"/>
    </source>
</evidence>
<keyword evidence="11 14" id="KW-0472">Membrane</keyword>
<keyword evidence="6 14" id="KW-0812">Transmembrane</keyword>
<protein>
    <submittedName>
        <fullName evidence="19">TonB-dependent siderophore receptor</fullName>
    </submittedName>
</protein>
<dbReference type="AlphaFoldDB" id="A0A2Z3HN67"/>
<reference evidence="20" key="1">
    <citation type="submission" date="2018-05" db="EMBL/GenBank/DDBJ databases">
        <title>Genome sequencing of Phenylobacterium sp. HYN0004.</title>
        <authorList>
            <person name="Yi H."/>
            <person name="Baek C."/>
        </authorList>
    </citation>
    <scope>NUCLEOTIDE SEQUENCE [LARGE SCALE GENOMIC DNA]</scope>
    <source>
        <strain evidence="20">HYN0004</strain>
    </source>
</reference>
<feature type="chain" id="PRO_5016247362" evidence="16">
    <location>
        <begin position="22"/>
        <end position="707"/>
    </location>
</feature>
<keyword evidence="12 19" id="KW-0675">Receptor</keyword>
<evidence type="ECO:0000256" key="7">
    <source>
        <dbReference type="ARBA" id="ARBA00022729"/>
    </source>
</evidence>
<dbReference type="NCBIfam" id="TIGR01783">
    <property type="entry name" value="TonB-siderophor"/>
    <property type="match status" value="1"/>
</dbReference>
<organism evidence="19 20">
    <name type="scientific">Phenylobacterium parvum</name>
    <dbReference type="NCBI Taxonomy" id="2201350"/>
    <lineage>
        <taxon>Bacteria</taxon>
        <taxon>Pseudomonadati</taxon>
        <taxon>Pseudomonadota</taxon>
        <taxon>Alphaproteobacteria</taxon>
        <taxon>Caulobacterales</taxon>
        <taxon>Caulobacteraceae</taxon>
        <taxon>Phenylobacterium</taxon>
    </lineage>
</organism>
<dbReference type="InterPro" id="IPR000531">
    <property type="entry name" value="Beta-barrel_TonB"/>
</dbReference>
<evidence type="ECO:0000256" key="4">
    <source>
        <dbReference type="ARBA" id="ARBA00022452"/>
    </source>
</evidence>
<keyword evidence="13 14" id="KW-0998">Cell outer membrane</keyword>
<evidence type="ECO:0000256" key="10">
    <source>
        <dbReference type="ARBA" id="ARBA00023077"/>
    </source>
</evidence>
<evidence type="ECO:0000256" key="3">
    <source>
        <dbReference type="ARBA" id="ARBA00022448"/>
    </source>
</evidence>
<dbReference type="OrthoDB" id="9760333at2"/>
<evidence type="ECO:0000256" key="9">
    <source>
        <dbReference type="ARBA" id="ARBA00023065"/>
    </source>
</evidence>
<proteinExistence type="inferred from homology"/>
<dbReference type="InterPro" id="IPR012910">
    <property type="entry name" value="Plug_dom"/>
</dbReference>
<keyword evidence="8" id="KW-0408">Iron</keyword>
<dbReference type="Pfam" id="PF07715">
    <property type="entry name" value="Plug"/>
    <property type="match status" value="1"/>
</dbReference>
<evidence type="ECO:0000256" key="8">
    <source>
        <dbReference type="ARBA" id="ARBA00023004"/>
    </source>
</evidence>
<evidence type="ECO:0000259" key="18">
    <source>
        <dbReference type="Pfam" id="PF07715"/>
    </source>
</evidence>